<protein>
    <recommendedName>
        <fullName evidence="1">DUF4365 domain-containing protein</fullName>
    </recommendedName>
</protein>
<dbReference type="InterPro" id="IPR025375">
    <property type="entry name" value="DUF4365"/>
</dbReference>
<dbReference type="AlphaFoldDB" id="A0A2Z4YNT6"/>
<geneLocation type="plasmid" evidence="2 3">
    <name>unnamed1</name>
</geneLocation>
<reference evidence="2 3" key="1">
    <citation type="submission" date="2018-07" db="EMBL/GenBank/DDBJ databases">
        <title>Rhizobium leguminosarum strain:ATCC 14479 Genome sequencing and assembly.</title>
        <authorList>
            <person name="Chakraborty R."/>
        </authorList>
    </citation>
    <scope>NUCLEOTIDE SEQUENCE [LARGE SCALE GENOMIC DNA]</scope>
    <source>
        <strain evidence="2 3">ATCC 14479</strain>
        <plasmid evidence="3">Plasmid unnamed1</plasmid>
    </source>
</reference>
<evidence type="ECO:0000313" key="3">
    <source>
        <dbReference type="Proteomes" id="UP000251166"/>
    </source>
</evidence>
<name>A0A2Z4YNT6_RHILE</name>
<dbReference type="Proteomes" id="UP000251166">
    <property type="component" value="Plasmid unnamed1"/>
</dbReference>
<evidence type="ECO:0000313" key="2">
    <source>
        <dbReference type="EMBL" id="AXA43034.1"/>
    </source>
</evidence>
<evidence type="ECO:0000259" key="1">
    <source>
        <dbReference type="Pfam" id="PF14280"/>
    </source>
</evidence>
<sequence>MRLAIDAVEKIFVRDFKWAFRRLPESGIGIDARAEILDQGLPTGRFLPLQIRAMSFQAERGGDYIHHGEKKHLDYWTMHSLPVCVIVVDNHTGLTLWQMVEKGRLEETDAEWSIAVPPTNLLNAAARLGFEVVTPSDEESLLRSVFALDRALMEAMQDQTAFFLWDEWGDATPIFCNLRIYIGEGPEEEPDLQVDYHLRATNLHGVMARLFPWASYAYAEPIREYSGQVAVHVLEVELRPEARAYIEAETFLESGYPDEEEPWAPEAETFVTEEEEREFWRRRSVRRDFHDGQD</sequence>
<organism evidence="2 3">
    <name type="scientific">Rhizobium leguminosarum</name>
    <dbReference type="NCBI Taxonomy" id="384"/>
    <lineage>
        <taxon>Bacteria</taxon>
        <taxon>Pseudomonadati</taxon>
        <taxon>Pseudomonadota</taxon>
        <taxon>Alphaproteobacteria</taxon>
        <taxon>Hyphomicrobiales</taxon>
        <taxon>Rhizobiaceae</taxon>
        <taxon>Rhizobium/Agrobacterium group</taxon>
        <taxon>Rhizobium</taxon>
    </lineage>
</organism>
<dbReference type="Pfam" id="PF14280">
    <property type="entry name" value="DUF4365"/>
    <property type="match status" value="1"/>
</dbReference>
<gene>
    <name evidence="2" type="ORF">DLJ82_5473</name>
</gene>
<feature type="domain" description="DUF4365" evidence="1">
    <location>
        <begin position="3"/>
        <end position="126"/>
    </location>
</feature>
<keyword evidence="2" id="KW-0614">Plasmid</keyword>
<accession>A0A2Z4YNT6</accession>
<dbReference type="EMBL" id="CP030761">
    <property type="protein sequence ID" value="AXA43034.1"/>
    <property type="molecule type" value="Genomic_DNA"/>
</dbReference>
<proteinExistence type="predicted"/>